<dbReference type="AlphaFoldDB" id="A0A813HLL9"/>
<accession>A0A813HLL9</accession>
<dbReference type="Pfam" id="PF00815">
    <property type="entry name" value="Histidinol_dh"/>
    <property type="match status" value="1"/>
</dbReference>
<keyword evidence="5" id="KW-0028">Amino-acid biosynthesis</keyword>
<dbReference type="GO" id="GO:0004399">
    <property type="term" value="F:histidinol dehydrogenase activity"/>
    <property type="evidence" value="ECO:0007669"/>
    <property type="project" value="UniProtKB-EC"/>
</dbReference>
<evidence type="ECO:0000256" key="4">
    <source>
        <dbReference type="ARBA" id="ARBA00012965"/>
    </source>
</evidence>
<dbReference type="PANTHER" id="PTHR21256">
    <property type="entry name" value="HISTIDINOL DEHYDROGENASE HDH"/>
    <property type="match status" value="1"/>
</dbReference>
<dbReference type="GO" id="GO:0009570">
    <property type="term" value="C:chloroplast stroma"/>
    <property type="evidence" value="ECO:0007669"/>
    <property type="project" value="TreeGrafter"/>
</dbReference>
<dbReference type="PRINTS" id="PR00083">
    <property type="entry name" value="HOLDHDRGNASE"/>
</dbReference>
<dbReference type="EC" id="1.1.1.23" evidence="4"/>
<evidence type="ECO:0000256" key="8">
    <source>
        <dbReference type="ARBA" id="ARBA00023002"/>
    </source>
</evidence>
<keyword evidence="6" id="KW-0479">Metal-binding</keyword>
<name>A0A813HLL9_POLGL</name>
<evidence type="ECO:0000256" key="7">
    <source>
        <dbReference type="ARBA" id="ARBA00022833"/>
    </source>
</evidence>
<dbReference type="FunFam" id="1.20.5.1300:FF:000002">
    <property type="entry name" value="Histidinol dehydrogenase, chloroplastic"/>
    <property type="match status" value="1"/>
</dbReference>
<sequence length="470" mass="49833">MGSKSNGVDSGILPYGIRLFEDCKLAAPDRAGLYLRPKIDLAFAKSRVDPIIAEVRRDGDAAVARFAKQFDGATIAPDDLIIDVASAPWPKVEPHVAAAIDAAYKNVRCFHEAQKKTEPLCVETMPGVQCRRMSLPIEKVGLYVPGGSAVLPSTAYMLATPACLAGCSEIVLATPPRADGSICAEVIYAAKLAGATKILKAGGAQAIAAMAYGTATCPKVHKITGPGNQFVTAAKMMVQGDVEAAVAIDMPAGPSEQLCIFDLESEPAFVVADLLSQAEHGPDSQVVGVLVAPKGSDSSKYLSQLRSEFETQTEKLSRKDITKQALSKSFVIVVESMEAGMDFSNEYAPEHLIVQTADPEAYLERVINAGSVFLGAYSTESCGDYASGTNHCLPTSGYARQYGGVSLDSYLKYITVQKISPSGLQLVGPHVEVIAEVEGLEAHRNAVTIRLDRIGRVTPSLFAKIGTMCS</sequence>
<dbReference type="OrthoDB" id="1703565at2759"/>
<evidence type="ECO:0000313" key="14">
    <source>
        <dbReference type="Proteomes" id="UP000654075"/>
    </source>
</evidence>
<dbReference type="Gene3D" id="3.40.50.1980">
    <property type="entry name" value="Nitrogenase molybdenum iron protein domain"/>
    <property type="match status" value="2"/>
</dbReference>
<dbReference type="NCBIfam" id="TIGR00069">
    <property type="entry name" value="hisD"/>
    <property type="match status" value="1"/>
</dbReference>
<keyword evidence="9" id="KW-0520">NAD</keyword>
<dbReference type="OMA" id="YIAGPNH"/>
<dbReference type="PIRSF" id="PIRSF000099">
    <property type="entry name" value="Histidinol_dh"/>
    <property type="match status" value="1"/>
</dbReference>
<dbReference type="SUPFAM" id="SSF53720">
    <property type="entry name" value="ALDH-like"/>
    <property type="match status" value="1"/>
</dbReference>
<dbReference type="InterPro" id="IPR022695">
    <property type="entry name" value="Histidinol_DH_monofunct"/>
</dbReference>
<dbReference type="Proteomes" id="UP000654075">
    <property type="component" value="Unassembled WGS sequence"/>
</dbReference>
<evidence type="ECO:0000256" key="2">
    <source>
        <dbReference type="ARBA" id="ARBA00004940"/>
    </source>
</evidence>
<dbReference type="CDD" id="cd06572">
    <property type="entry name" value="Histidinol_dh"/>
    <property type="match status" value="1"/>
</dbReference>
<protein>
    <recommendedName>
        <fullName evidence="4">histidinol dehydrogenase</fullName>
        <ecNumber evidence="4">1.1.1.23</ecNumber>
    </recommendedName>
</protein>
<evidence type="ECO:0000256" key="11">
    <source>
        <dbReference type="ARBA" id="ARBA00049489"/>
    </source>
</evidence>
<keyword evidence="8" id="KW-0560">Oxidoreductase</keyword>
<evidence type="ECO:0000313" key="13">
    <source>
        <dbReference type="EMBL" id="CAE8638933.1"/>
    </source>
</evidence>
<keyword evidence="14" id="KW-1185">Reference proteome</keyword>
<evidence type="ECO:0000256" key="5">
    <source>
        <dbReference type="ARBA" id="ARBA00022605"/>
    </source>
</evidence>
<dbReference type="EMBL" id="CAJNNV010032094">
    <property type="protein sequence ID" value="CAE8638933.1"/>
    <property type="molecule type" value="Genomic_DNA"/>
</dbReference>
<comment type="cofactor">
    <cofactor evidence="1">
        <name>Zn(2+)</name>
        <dbReference type="ChEBI" id="CHEBI:29105"/>
    </cofactor>
</comment>
<comment type="catalytic activity">
    <reaction evidence="11">
        <text>L-histidinol + 2 NAD(+) + H2O = L-histidine + 2 NADH + 3 H(+)</text>
        <dbReference type="Rhea" id="RHEA:20641"/>
        <dbReference type="ChEBI" id="CHEBI:15377"/>
        <dbReference type="ChEBI" id="CHEBI:15378"/>
        <dbReference type="ChEBI" id="CHEBI:57540"/>
        <dbReference type="ChEBI" id="CHEBI:57595"/>
        <dbReference type="ChEBI" id="CHEBI:57699"/>
        <dbReference type="ChEBI" id="CHEBI:57945"/>
        <dbReference type="EC" id="1.1.1.23"/>
    </reaction>
</comment>
<dbReference type="GO" id="GO:0051287">
    <property type="term" value="F:NAD binding"/>
    <property type="evidence" value="ECO:0007669"/>
    <property type="project" value="InterPro"/>
</dbReference>
<reference evidence="13" key="1">
    <citation type="submission" date="2021-02" db="EMBL/GenBank/DDBJ databases">
        <authorList>
            <person name="Dougan E. K."/>
            <person name="Rhodes N."/>
            <person name="Thang M."/>
            <person name="Chan C."/>
        </authorList>
    </citation>
    <scope>NUCLEOTIDE SEQUENCE</scope>
</reference>
<evidence type="ECO:0000256" key="10">
    <source>
        <dbReference type="ARBA" id="ARBA00023102"/>
    </source>
</evidence>
<dbReference type="PANTHER" id="PTHR21256:SF2">
    <property type="entry name" value="HISTIDINE BIOSYNTHESIS TRIFUNCTIONAL PROTEIN"/>
    <property type="match status" value="1"/>
</dbReference>
<dbReference type="GO" id="GO:0046872">
    <property type="term" value="F:metal ion binding"/>
    <property type="evidence" value="ECO:0007669"/>
    <property type="project" value="UniProtKB-KW"/>
</dbReference>
<dbReference type="FunFam" id="3.40.50.1980:FF:000001">
    <property type="entry name" value="Histidinol dehydrogenase"/>
    <property type="match status" value="1"/>
</dbReference>
<keyword evidence="10" id="KW-0368">Histidine biosynthesis</keyword>
<comment type="pathway">
    <text evidence="2">Amino-acid biosynthesis; L-histidine biosynthesis; L-histidine from 5-phospho-alpha-D-ribose 1-diphosphate: step 9/9.</text>
</comment>
<comment type="similarity">
    <text evidence="3 12">Belongs to the histidinol dehydrogenase family.</text>
</comment>
<evidence type="ECO:0000256" key="1">
    <source>
        <dbReference type="ARBA" id="ARBA00001947"/>
    </source>
</evidence>
<proteinExistence type="inferred from homology"/>
<dbReference type="Gene3D" id="1.20.5.1300">
    <property type="match status" value="1"/>
</dbReference>
<evidence type="ECO:0000256" key="6">
    <source>
        <dbReference type="ARBA" id="ARBA00022723"/>
    </source>
</evidence>
<keyword evidence="7" id="KW-0862">Zinc</keyword>
<evidence type="ECO:0000256" key="3">
    <source>
        <dbReference type="ARBA" id="ARBA00010178"/>
    </source>
</evidence>
<evidence type="ECO:0000256" key="12">
    <source>
        <dbReference type="RuleBase" id="RU004175"/>
    </source>
</evidence>
<dbReference type="GO" id="GO:0005829">
    <property type="term" value="C:cytosol"/>
    <property type="evidence" value="ECO:0007669"/>
    <property type="project" value="TreeGrafter"/>
</dbReference>
<organism evidence="13 14">
    <name type="scientific">Polarella glacialis</name>
    <name type="common">Dinoflagellate</name>
    <dbReference type="NCBI Taxonomy" id="89957"/>
    <lineage>
        <taxon>Eukaryota</taxon>
        <taxon>Sar</taxon>
        <taxon>Alveolata</taxon>
        <taxon>Dinophyceae</taxon>
        <taxon>Suessiales</taxon>
        <taxon>Suessiaceae</taxon>
        <taxon>Polarella</taxon>
    </lineage>
</organism>
<dbReference type="InterPro" id="IPR012131">
    <property type="entry name" value="Hstdl_DH"/>
</dbReference>
<comment type="caution">
    <text evidence="13">The sequence shown here is derived from an EMBL/GenBank/DDBJ whole genome shotgun (WGS) entry which is preliminary data.</text>
</comment>
<dbReference type="InterPro" id="IPR016161">
    <property type="entry name" value="Ald_DH/histidinol_DH"/>
</dbReference>
<dbReference type="GO" id="GO:0000105">
    <property type="term" value="P:L-histidine biosynthetic process"/>
    <property type="evidence" value="ECO:0007669"/>
    <property type="project" value="UniProtKB-KW"/>
</dbReference>
<gene>
    <name evidence="13" type="ORF">PGLA1383_LOCUS54021</name>
</gene>
<evidence type="ECO:0000256" key="9">
    <source>
        <dbReference type="ARBA" id="ARBA00023027"/>
    </source>
</evidence>